<organism evidence="2 3">
    <name type="scientific">Porites lobata</name>
    <dbReference type="NCBI Taxonomy" id="104759"/>
    <lineage>
        <taxon>Eukaryota</taxon>
        <taxon>Metazoa</taxon>
        <taxon>Cnidaria</taxon>
        <taxon>Anthozoa</taxon>
        <taxon>Hexacorallia</taxon>
        <taxon>Scleractinia</taxon>
        <taxon>Fungiina</taxon>
        <taxon>Poritidae</taxon>
        <taxon>Porites</taxon>
    </lineage>
</organism>
<sequence length="123" mass="13813">MKGLRTYLVRCGDQIRFVHVDHLKSARCIQSSRSREREEDGNYARNLLMKSGAWSPSEPLVNISETGEVPDAGDVEEQDTTEVTPESSLGDALEVASPTGTPLSPRAEPRYPSRERRPPRRFM</sequence>
<protein>
    <submittedName>
        <fullName evidence="2">Uncharacterized protein</fullName>
    </submittedName>
</protein>
<accession>A0ABN8RA96</accession>
<feature type="compositionally biased region" description="Acidic residues" evidence="1">
    <location>
        <begin position="71"/>
        <end position="80"/>
    </location>
</feature>
<gene>
    <name evidence="2" type="ORF">PLOB_00015828</name>
</gene>
<evidence type="ECO:0000313" key="2">
    <source>
        <dbReference type="EMBL" id="CAH3175231.1"/>
    </source>
</evidence>
<feature type="region of interest" description="Disordered" evidence="1">
    <location>
        <begin position="54"/>
        <end position="123"/>
    </location>
</feature>
<keyword evidence="3" id="KW-1185">Reference proteome</keyword>
<evidence type="ECO:0000313" key="3">
    <source>
        <dbReference type="Proteomes" id="UP001159405"/>
    </source>
</evidence>
<comment type="caution">
    <text evidence="2">The sequence shown here is derived from an EMBL/GenBank/DDBJ whole genome shotgun (WGS) entry which is preliminary data.</text>
</comment>
<feature type="compositionally biased region" description="Basic and acidic residues" evidence="1">
    <location>
        <begin position="107"/>
        <end position="116"/>
    </location>
</feature>
<dbReference type="Proteomes" id="UP001159405">
    <property type="component" value="Unassembled WGS sequence"/>
</dbReference>
<proteinExistence type="predicted"/>
<reference evidence="2 3" key="1">
    <citation type="submission" date="2022-05" db="EMBL/GenBank/DDBJ databases">
        <authorList>
            <consortium name="Genoscope - CEA"/>
            <person name="William W."/>
        </authorList>
    </citation>
    <scope>NUCLEOTIDE SEQUENCE [LARGE SCALE GENOMIC DNA]</scope>
</reference>
<name>A0ABN8RA96_9CNID</name>
<dbReference type="EMBL" id="CALNXK010000198">
    <property type="protein sequence ID" value="CAH3175231.1"/>
    <property type="molecule type" value="Genomic_DNA"/>
</dbReference>
<evidence type="ECO:0000256" key="1">
    <source>
        <dbReference type="SAM" id="MobiDB-lite"/>
    </source>
</evidence>